<sequence>MTKSIFRTALCTSSAIVAAATLSTSVVAQETPGADAAEEEQQQVIVVTGSRIASTDVVTTAPLQVVSEQAIESSGVVNIQSLLLENPVFGAPTLSRNNTSFSTSASGIATVDLRNLGTARTLVLQNGRRIVAGVDGSSAVDLNMIPTPLIERVEVLTSGGASAIYGSDAVAGVVNFILKDDFEGAEFDGQIGLSEEGDAVTYLGNVTLGANFDDGRGNAVVFAGYSKEGAAFKRDHQTEAGSAATDSISQIFFGGEFDEKREPFF</sequence>
<accession>A0ABS6SH56</accession>
<proteinExistence type="inferred from homology"/>
<dbReference type="Proteomes" id="UP000722336">
    <property type="component" value="Unassembled WGS sequence"/>
</dbReference>
<dbReference type="PANTHER" id="PTHR47234">
    <property type="match status" value="1"/>
</dbReference>
<feature type="signal peptide" evidence="2">
    <location>
        <begin position="1"/>
        <end position="28"/>
    </location>
</feature>
<keyword evidence="2" id="KW-0732">Signal</keyword>
<feature type="domain" description="TonB-dependent receptor plug" evidence="3">
    <location>
        <begin position="59"/>
        <end position="173"/>
    </location>
</feature>
<evidence type="ECO:0000259" key="3">
    <source>
        <dbReference type="Pfam" id="PF07715"/>
    </source>
</evidence>
<keyword evidence="1" id="KW-1134">Transmembrane beta strand</keyword>
<dbReference type="EMBL" id="JAGSPA010000004">
    <property type="protein sequence ID" value="MBV7257758.1"/>
    <property type="molecule type" value="Genomic_DNA"/>
</dbReference>
<keyword evidence="4" id="KW-0675">Receptor</keyword>
<protein>
    <submittedName>
        <fullName evidence="4">TonB-dependent receptor plug domain-containing protein</fullName>
    </submittedName>
</protein>
<dbReference type="PROSITE" id="PS52016">
    <property type="entry name" value="TONB_DEPENDENT_REC_3"/>
    <property type="match status" value="1"/>
</dbReference>
<evidence type="ECO:0000313" key="4">
    <source>
        <dbReference type="EMBL" id="MBV7257758.1"/>
    </source>
</evidence>
<dbReference type="InterPro" id="IPR039426">
    <property type="entry name" value="TonB-dep_rcpt-like"/>
</dbReference>
<evidence type="ECO:0000256" key="2">
    <source>
        <dbReference type="SAM" id="SignalP"/>
    </source>
</evidence>
<keyword evidence="5" id="KW-1185">Reference proteome</keyword>
<evidence type="ECO:0000256" key="1">
    <source>
        <dbReference type="PROSITE-ProRule" id="PRU01360"/>
    </source>
</evidence>
<gene>
    <name evidence="4" type="ORF">KCG44_13305</name>
</gene>
<keyword evidence="1" id="KW-0472">Membrane</keyword>
<keyword evidence="1" id="KW-0812">Transmembrane</keyword>
<comment type="similarity">
    <text evidence="1">Belongs to the TonB-dependent receptor family.</text>
</comment>
<comment type="subcellular location">
    <subcellularLocation>
        <location evidence="1">Cell outer membrane</location>
        <topology evidence="1">Multi-pass membrane protein</topology>
    </subcellularLocation>
</comment>
<evidence type="ECO:0000313" key="5">
    <source>
        <dbReference type="Proteomes" id="UP000722336"/>
    </source>
</evidence>
<keyword evidence="1" id="KW-0813">Transport</keyword>
<comment type="caution">
    <text evidence="4">The sequence shown here is derived from an EMBL/GenBank/DDBJ whole genome shotgun (WGS) entry which is preliminary data.</text>
</comment>
<name>A0ABS6SH56_9SPHN</name>
<dbReference type="Pfam" id="PF07715">
    <property type="entry name" value="Plug"/>
    <property type="match status" value="1"/>
</dbReference>
<keyword evidence="1" id="KW-0998">Cell outer membrane</keyword>
<feature type="chain" id="PRO_5045246625" evidence="2">
    <location>
        <begin position="29"/>
        <end position="265"/>
    </location>
</feature>
<organism evidence="4 5">
    <name type="scientific">Pacificimonas pallii</name>
    <dbReference type="NCBI Taxonomy" id="2827236"/>
    <lineage>
        <taxon>Bacteria</taxon>
        <taxon>Pseudomonadati</taxon>
        <taxon>Pseudomonadota</taxon>
        <taxon>Alphaproteobacteria</taxon>
        <taxon>Sphingomonadales</taxon>
        <taxon>Sphingosinicellaceae</taxon>
        <taxon>Pacificimonas</taxon>
    </lineage>
</organism>
<dbReference type="PANTHER" id="PTHR47234:SF3">
    <property type="entry name" value="SECRETIN_TONB SHORT N-TERMINAL DOMAIN-CONTAINING PROTEIN"/>
    <property type="match status" value="1"/>
</dbReference>
<reference evidence="4 5" key="1">
    <citation type="submission" date="2021-04" db="EMBL/GenBank/DDBJ databases">
        <authorList>
            <person name="Pira H."/>
            <person name="Risdian C."/>
            <person name="Wink J."/>
        </authorList>
    </citation>
    <scope>NUCLEOTIDE SEQUENCE [LARGE SCALE GENOMIC DNA]</scope>
    <source>
        <strain evidence="4 5">WHA3</strain>
    </source>
</reference>
<dbReference type="RefSeq" id="WP_218446588.1">
    <property type="nucleotide sequence ID" value="NZ_JAGSPA010000004.1"/>
</dbReference>
<dbReference type="InterPro" id="IPR012910">
    <property type="entry name" value="Plug_dom"/>
</dbReference>
<feature type="non-terminal residue" evidence="4">
    <location>
        <position position="265"/>
    </location>
</feature>